<dbReference type="InterPro" id="IPR019275">
    <property type="entry name" value="DUF2301"/>
</dbReference>
<dbReference type="AlphaFoldDB" id="A0A1Z3HHF2"/>
<protein>
    <recommendedName>
        <fullName evidence="4">DUF2301 domain-containing membrane protein</fullName>
    </recommendedName>
</protein>
<dbReference type="KEGG" id="hhg:XM38_006170"/>
<feature type="transmembrane region" description="Helical" evidence="1">
    <location>
        <begin position="67"/>
        <end position="87"/>
    </location>
</feature>
<feature type="transmembrane region" description="Helical" evidence="1">
    <location>
        <begin position="181"/>
        <end position="197"/>
    </location>
</feature>
<feature type="transmembrane region" description="Helical" evidence="1">
    <location>
        <begin position="32"/>
        <end position="55"/>
    </location>
</feature>
<feature type="transmembrane region" description="Helical" evidence="1">
    <location>
        <begin position="123"/>
        <end position="143"/>
    </location>
</feature>
<keyword evidence="1" id="KW-0812">Transmembrane</keyword>
<dbReference type="Pfam" id="PF10063">
    <property type="entry name" value="DUF2301"/>
    <property type="match status" value="1"/>
</dbReference>
<organism evidence="2 3">
    <name type="scientific">Halomicronema hongdechloris C2206</name>
    <dbReference type="NCBI Taxonomy" id="1641165"/>
    <lineage>
        <taxon>Bacteria</taxon>
        <taxon>Bacillati</taxon>
        <taxon>Cyanobacteriota</taxon>
        <taxon>Cyanophyceae</taxon>
        <taxon>Nodosilineales</taxon>
        <taxon>Nodosilineaceae</taxon>
        <taxon>Halomicronema</taxon>
    </lineage>
</organism>
<feature type="transmembrane region" description="Helical" evidence="1">
    <location>
        <begin position="94"/>
        <end position="111"/>
    </location>
</feature>
<sequence length="221" mass="24452">MDMADRAVPDTVVYEGQFGSFVITEADRRGVIIYRAGLVVAAMAFAIAIGLVSAYGPQPWVWRSLSVLYAVLWLGLGISLATIHIYLQPLHRALQIFWLIGGFASLGVAHGDPRPFLLTVYEQPLTLLGVGFTFAALTGIFFKEAFCFDRLETKFLTPLVPLLLLGHLVGLWPLAWEQALLIAWAMLFVVFALRKVTQAIPPDIGDKSVFEYLKQQRAANS</sequence>
<keyword evidence="3" id="KW-1185">Reference proteome</keyword>
<dbReference type="EMBL" id="CP021983">
    <property type="protein sequence ID" value="ASC69688.1"/>
    <property type="molecule type" value="Genomic_DNA"/>
</dbReference>
<keyword evidence="1" id="KW-1133">Transmembrane helix</keyword>
<name>A0A1Z3HHF2_9CYAN</name>
<keyword evidence="1" id="KW-0472">Membrane</keyword>
<evidence type="ECO:0000313" key="3">
    <source>
        <dbReference type="Proteomes" id="UP000191901"/>
    </source>
</evidence>
<gene>
    <name evidence="2" type="ORF">XM38_006170</name>
</gene>
<dbReference type="PANTHER" id="PTHR36716">
    <property type="entry name" value="F3H9.20 PROTEIN"/>
    <property type="match status" value="1"/>
</dbReference>
<accession>A0A1Z3HHF2</accession>
<feature type="transmembrane region" description="Helical" evidence="1">
    <location>
        <begin position="155"/>
        <end position="175"/>
    </location>
</feature>
<reference evidence="2 3" key="1">
    <citation type="journal article" date="2016" name="Biochim. Biophys. Acta">
        <title>Characterization of red-shifted phycobilisomes isolated from the chlorophyll f-containing cyanobacterium Halomicronema hongdechloris.</title>
        <authorList>
            <person name="Li Y."/>
            <person name="Lin Y."/>
            <person name="Garvey C.J."/>
            <person name="Birch D."/>
            <person name="Corkery R.W."/>
            <person name="Loughlin P.C."/>
            <person name="Scheer H."/>
            <person name="Willows R.D."/>
            <person name="Chen M."/>
        </authorList>
    </citation>
    <scope>NUCLEOTIDE SEQUENCE [LARGE SCALE GENOMIC DNA]</scope>
    <source>
        <strain evidence="2 3">C2206</strain>
    </source>
</reference>
<proteinExistence type="predicted"/>
<dbReference type="STRING" id="1641165.XM38_11485"/>
<evidence type="ECO:0000313" key="2">
    <source>
        <dbReference type="EMBL" id="ASC69688.1"/>
    </source>
</evidence>
<evidence type="ECO:0000256" key="1">
    <source>
        <dbReference type="SAM" id="Phobius"/>
    </source>
</evidence>
<evidence type="ECO:0008006" key="4">
    <source>
        <dbReference type="Google" id="ProtNLM"/>
    </source>
</evidence>
<dbReference type="PANTHER" id="PTHR36716:SF2">
    <property type="entry name" value="F3H9.20 PROTEIN"/>
    <property type="match status" value="1"/>
</dbReference>
<dbReference type="Proteomes" id="UP000191901">
    <property type="component" value="Chromosome"/>
</dbReference>